<dbReference type="AlphaFoldDB" id="A0AAF0U1T7"/>
<reference evidence="1" key="1">
    <citation type="submission" date="2023-08" db="EMBL/GenBank/DDBJ databases">
        <title>A de novo genome assembly of Solanum verrucosum Schlechtendal, a Mexican diploid species geographically isolated from the other diploid A-genome species in potato relatives.</title>
        <authorList>
            <person name="Hosaka K."/>
        </authorList>
    </citation>
    <scope>NUCLEOTIDE SEQUENCE</scope>
    <source>
        <tissue evidence="1">Young leaves</tissue>
    </source>
</reference>
<dbReference type="Proteomes" id="UP001234989">
    <property type="component" value="Chromosome 7"/>
</dbReference>
<sequence length="61" mass="7166">MAAVALRWSSWIELVDFGNCLMGVFKSIVYRFFLKKEPKFKDEDEQDRTKKGYIIMWVGSG</sequence>
<protein>
    <submittedName>
        <fullName evidence="1">Uncharacterized protein</fullName>
    </submittedName>
</protein>
<accession>A0AAF0U1T7</accession>
<evidence type="ECO:0000313" key="2">
    <source>
        <dbReference type="Proteomes" id="UP001234989"/>
    </source>
</evidence>
<dbReference type="EMBL" id="CP133618">
    <property type="protein sequence ID" value="WMV37703.1"/>
    <property type="molecule type" value="Genomic_DNA"/>
</dbReference>
<keyword evidence="2" id="KW-1185">Reference proteome</keyword>
<evidence type="ECO:0000313" key="1">
    <source>
        <dbReference type="EMBL" id="WMV37703.1"/>
    </source>
</evidence>
<gene>
    <name evidence="1" type="ORF">MTR67_031088</name>
</gene>
<organism evidence="1 2">
    <name type="scientific">Solanum verrucosum</name>
    <dbReference type="NCBI Taxonomy" id="315347"/>
    <lineage>
        <taxon>Eukaryota</taxon>
        <taxon>Viridiplantae</taxon>
        <taxon>Streptophyta</taxon>
        <taxon>Embryophyta</taxon>
        <taxon>Tracheophyta</taxon>
        <taxon>Spermatophyta</taxon>
        <taxon>Magnoliopsida</taxon>
        <taxon>eudicotyledons</taxon>
        <taxon>Gunneridae</taxon>
        <taxon>Pentapetalae</taxon>
        <taxon>asterids</taxon>
        <taxon>lamiids</taxon>
        <taxon>Solanales</taxon>
        <taxon>Solanaceae</taxon>
        <taxon>Solanoideae</taxon>
        <taxon>Solaneae</taxon>
        <taxon>Solanum</taxon>
    </lineage>
</organism>
<proteinExistence type="predicted"/>
<name>A0AAF0U1T7_SOLVR</name>